<dbReference type="SUPFAM" id="SSF51569">
    <property type="entry name" value="Aldolase"/>
    <property type="match status" value="1"/>
</dbReference>
<feature type="domain" description="Pyruvate carboxyltransferase" evidence="4">
    <location>
        <begin position="9"/>
        <end position="276"/>
    </location>
</feature>
<comment type="caution">
    <text evidence="5">The sequence shown here is derived from an EMBL/GenBank/DDBJ whole genome shotgun (WGS) entry which is preliminary data.</text>
</comment>
<proteinExistence type="inferred from homology"/>
<reference evidence="5" key="1">
    <citation type="submission" date="2021-02" db="EMBL/GenBank/DDBJ databases">
        <title>Genome-Resolved Metagenomics of a Microbial Community Performing Photosynthetic Biological Nutrient Removal.</title>
        <authorList>
            <person name="Mcdaniel E.A."/>
        </authorList>
    </citation>
    <scope>NUCLEOTIDE SEQUENCE</scope>
    <source>
        <strain evidence="5">UWPOB_OBS1</strain>
    </source>
</reference>
<dbReference type="PANTHER" id="PTHR42738">
    <property type="entry name" value="HYDROXYMETHYLGLUTARYL-COA LYASE"/>
    <property type="match status" value="1"/>
</dbReference>
<keyword evidence="3 5" id="KW-0456">Lyase</keyword>
<dbReference type="NCBIfam" id="NF004283">
    <property type="entry name" value="PRK05692.1"/>
    <property type="match status" value="1"/>
</dbReference>
<dbReference type="InterPro" id="IPR043594">
    <property type="entry name" value="HMGL"/>
</dbReference>
<dbReference type="GO" id="GO:0046872">
    <property type="term" value="F:metal ion binding"/>
    <property type="evidence" value="ECO:0007669"/>
    <property type="project" value="UniProtKB-KW"/>
</dbReference>
<gene>
    <name evidence="5" type="ORF">J0M35_02525</name>
</gene>
<evidence type="ECO:0000256" key="2">
    <source>
        <dbReference type="ARBA" id="ARBA00022723"/>
    </source>
</evidence>
<evidence type="ECO:0000313" key="6">
    <source>
        <dbReference type="Proteomes" id="UP000664277"/>
    </source>
</evidence>
<organism evidence="5 6">
    <name type="scientific">Candidatus Obscuribacter phosphatis</name>
    <dbReference type="NCBI Taxonomy" id="1906157"/>
    <lineage>
        <taxon>Bacteria</taxon>
        <taxon>Bacillati</taxon>
        <taxon>Candidatus Melainabacteria</taxon>
        <taxon>Candidatus Obscuribacterales</taxon>
        <taxon>Candidatus Obscuribacteraceae</taxon>
        <taxon>Candidatus Obscuribacter</taxon>
    </lineage>
</organism>
<dbReference type="FunFam" id="3.20.20.70:FF:000071">
    <property type="entry name" value="Hydroxymethylglutaryl-CoA lyase"/>
    <property type="match status" value="1"/>
</dbReference>
<dbReference type="Pfam" id="PF00682">
    <property type="entry name" value="HMGL-like"/>
    <property type="match status" value="1"/>
</dbReference>
<dbReference type="InterPro" id="IPR000891">
    <property type="entry name" value="PYR_CT"/>
</dbReference>
<sequence>MFDNLPKEVTVFEVGPRDGLQNESKHIETADKVALIEAIAQAGLKQIEVTSFVSPKWIPQLADGAQVIASLSLPADLSISALVPNLKGYEAAKASGLKQINLFLSASEAHSKKNINKSVAEAISTMKEVADVALQDGMRLRCYVSTVFACPYEGPVSINSVLKVVEGLVSMGVHEISLGDTIGAANPLQVKQVLDALKGLVSFEKLALHFHDTRGTALANVVAGIESGVTIFDSSLGGLGGCPYAPGASGNLATEDLVYMLHGMGIKTGIDLPALVEAGALAQKLLGKELPGRYLRAELAARAKACAKVGAE</sequence>
<dbReference type="GO" id="GO:0046951">
    <property type="term" value="P:ketone body biosynthetic process"/>
    <property type="evidence" value="ECO:0007669"/>
    <property type="project" value="TreeGrafter"/>
</dbReference>
<dbReference type="InterPro" id="IPR013785">
    <property type="entry name" value="Aldolase_TIM"/>
</dbReference>
<evidence type="ECO:0000256" key="3">
    <source>
        <dbReference type="ARBA" id="ARBA00023239"/>
    </source>
</evidence>
<name>A0A8J7TKW1_9BACT</name>
<evidence type="ECO:0000313" key="5">
    <source>
        <dbReference type="EMBL" id="MBN8659210.1"/>
    </source>
</evidence>
<accession>A0A8J7TKW1</accession>
<protein>
    <submittedName>
        <fullName evidence="5">Hydroxymethylglutaryl-CoA lyase</fullName>
    </submittedName>
</protein>
<dbReference type="Proteomes" id="UP000664277">
    <property type="component" value="Unassembled WGS sequence"/>
</dbReference>
<evidence type="ECO:0000259" key="4">
    <source>
        <dbReference type="PROSITE" id="PS50991"/>
    </source>
</evidence>
<dbReference type="PANTHER" id="PTHR42738:SF7">
    <property type="entry name" value="HYDROXYMETHYLGLUTARYL-COA LYASE"/>
    <property type="match status" value="1"/>
</dbReference>
<comment type="similarity">
    <text evidence="1">Belongs to the HMG-CoA lyase family.</text>
</comment>
<dbReference type="GO" id="GO:0006552">
    <property type="term" value="P:L-leucine catabolic process"/>
    <property type="evidence" value="ECO:0007669"/>
    <property type="project" value="TreeGrafter"/>
</dbReference>
<dbReference type="Gene3D" id="3.20.20.70">
    <property type="entry name" value="Aldolase class I"/>
    <property type="match status" value="1"/>
</dbReference>
<dbReference type="CDD" id="cd07938">
    <property type="entry name" value="DRE_TIM_HMGL"/>
    <property type="match status" value="1"/>
</dbReference>
<keyword evidence="2" id="KW-0479">Metal-binding</keyword>
<dbReference type="AlphaFoldDB" id="A0A8J7TKW1"/>
<dbReference type="PROSITE" id="PS50991">
    <property type="entry name" value="PYR_CT"/>
    <property type="match status" value="1"/>
</dbReference>
<dbReference type="GO" id="GO:0004419">
    <property type="term" value="F:hydroxymethylglutaryl-CoA lyase activity"/>
    <property type="evidence" value="ECO:0007669"/>
    <property type="project" value="TreeGrafter"/>
</dbReference>
<dbReference type="EMBL" id="JAFLCK010000002">
    <property type="protein sequence ID" value="MBN8659210.1"/>
    <property type="molecule type" value="Genomic_DNA"/>
</dbReference>
<evidence type="ECO:0000256" key="1">
    <source>
        <dbReference type="ARBA" id="ARBA00009405"/>
    </source>
</evidence>